<protein>
    <submittedName>
        <fullName evidence="2">Helix-turn-helix transcriptional regulator</fullName>
    </submittedName>
</protein>
<dbReference type="AlphaFoldDB" id="A0A9X3XLT9"/>
<comment type="caution">
    <text evidence="2">The sequence shown here is derived from an EMBL/GenBank/DDBJ whole genome shotgun (WGS) entry which is preliminary data.</text>
</comment>
<dbReference type="PANTHER" id="PTHR37301:SF1">
    <property type="entry name" value="DNA-BINDING PROTEIN"/>
    <property type="match status" value="1"/>
</dbReference>
<organism evidence="2 3">
    <name type="scientific">Clostridium tertium</name>
    <dbReference type="NCBI Taxonomy" id="1559"/>
    <lineage>
        <taxon>Bacteria</taxon>
        <taxon>Bacillati</taxon>
        <taxon>Bacillota</taxon>
        <taxon>Clostridia</taxon>
        <taxon>Eubacteriales</taxon>
        <taxon>Clostridiaceae</taxon>
        <taxon>Clostridium</taxon>
    </lineage>
</organism>
<dbReference type="SUPFAM" id="SSF47413">
    <property type="entry name" value="lambda repressor-like DNA-binding domains"/>
    <property type="match status" value="1"/>
</dbReference>
<dbReference type="Gene3D" id="1.10.260.40">
    <property type="entry name" value="lambda repressor-like DNA-binding domains"/>
    <property type="match status" value="1"/>
</dbReference>
<proteinExistence type="predicted"/>
<gene>
    <name evidence="2" type="ORF">NE398_10995</name>
</gene>
<evidence type="ECO:0000313" key="2">
    <source>
        <dbReference type="EMBL" id="MDC4240686.1"/>
    </source>
</evidence>
<evidence type="ECO:0000259" key="1">
    <source>
        <dbReference type="PROSITE" id="PS50943"/>
    </source>
</evidence>
<reference evidence="2" key="1">
    <citation type="submission" date="2022-05" db="EMBL/GenBank/DDBJ databases">
        <title>Draft genome sequence of Clostridium tertium strain CP3 isolated from Peru.</title>
        <authorList>
            <person name="Hurtado R."/>
            <person name="Lima L."/>
            <person name="Sousa T."/>
            <person name="Jaiswal A.K."/>
            <person name="Tiwari S."/>
            <person name="Maturrano L."/>
            <person name="Brenig B."/>
            <person name="Azevedo V."/>
        </authorList>
    </citation>
    <scope>NUCLEOTIDE SEQUENCE</scope>
    <source>
        <strain evidence="2">CP3</strain>
    </source>
</reference>
<dbReference type="PANTHER" id="PTHR37301">
    <property type="entry name" value="DNA-BINDING PROTEIN-RELATED"/>
    <property type="match status" value="1"/>
</dbReference>
<dbReference type="Pfam" id="PF13443">
    <property type="entry name" value="HTH_26"/>
    <property type="match status" value="1"/>
</dbReference>
<dbReference type="RefSeq" id="WP_003464096.1">
    <property type="nucleotide sequence ID" value="NZ_JAMRYU010000011.1"/>
</dbReference>
<dbReference type="CDD" id="cd00093">
    <property type="entry name" value="HTH_XRE"/>
    <property type="match status" value="1"/>
</dbReference>
<keyword evidence="3" id="KW-1185">Reference proteome</keyword>
<dbReference type="Proteomes" id="UP001141183">
    <property type="component" value="Unassembled WGS sequence"/>
</dbReference>
<dbReference type="EMBL" id="JAMRYU010000011">
    <property type="protein sequence ID" value="MDC4240686.1"/>
    <property type="molecule type" value="Genomic_DNA"/>
</dbReference>
<evidence type="ECO:0000313" key="3">
    <source>
        <dbReference type="Proteomes" id="UP001141183"/>
    </source>
</evidence>
<dbReference type="SMART" id="SM00530">
    <property type="entry name" value="HTH_XRE"/>
    <property type="match status" value="1"/>
</dbReference>
<feature type="domain" description="HTH cro/C1-type" evidence="1">
    <location>
        <begin position="6"/>
        <end position="61"/>
    </location>
</feature>
<sequence length="69" mass="8206">MIEFNLHILLAKKRMTQKDLVEATGINKNTINKYFNNTCEKITKEHLNLLCKFFDCKLDDLIEYIPDKE</sequence>
<dbReference type="GO" id="GO:0003677">
    <property type="term" value="F:DNA binding"/>
    <property type="evidence" value="ECO:0007669"/>
    <property type="project" value="InterPro"/>
</dbReference>
<accession>A0A9X3XLT9</accession>
<name>A0A9X3XLT9_9CLOT</name>
<dbReference type="InterPro" id="IPR010982">
    <property type="entry name" value="Lambda_DNA-bd_dom_sf"/>
</dbReference>
<dbReference type="InterPro" id="IPR001387">
    <property type="entry name" value="Cro/C1-type_HTH"/>
</dbReference>
<dbReference type="PROSITE" id="PS50943">
    <property type="entry name" value="HTH_CROC1"/>
    <property type="match status" value="1"/>
</dbReference>